<dbReference type="OrthoDB" id="10555241at2759"/>
<protein>
    <submittedName>
        <fullName evidence="1">Uncharacterized protein</fullName>
    </submittedName>
</protein>
<comment type="caution">
    <text evidence="1">The sequence shown here is derived from an EMBL/GenBank/DDBJ whole genome shotgun (WGS) entry which is preliminary data.</text>
</comment>
<proteinExistence type="predicted"/>
<keyword evidence="2" id="KW-1185">Reference proteome</keyword>
<dbReference type="Proteomes" id="UP000439903">
    <property type="component" value="Unassembled WGS sequence"/>
</dbReference>
<name>A0A8H3ZZJ0_GIGMA</name>
<sequence length="82" mass="9507">MDQLTSSGTNKLSNNYQKGICIEKDEHKTFELYFKDYEMGNAAGMRAMLEIVIIMESELKGISLRHYQERSMKYEVYGLQAS</sequence>
<evidence type="ECO:0000313" key="2">
    <source>
        <dbReference type="Proteomes" id="UP000439903"/>
    </source>
</evidence>
<accession>A0A8H3ZZJ0</accession>
<dbReference type="EMBL" id="WTPW01004790">
    <property type="protein sequence ID" value="KAF0332875.1"/>
    <property type="molecule type" value="Genomic_DNA"/>
</dbReference>
<dbReference type="AlphaFoldDB" id="A0A8H3ZZJ0"/>
<evidence type="ECO:0000313" key="1">
    <source>
        <dbReference type="EMBL" id="KAF0332875.1"/>
    </source>
</evidence>
<gene>
    <name evidence="1" type="ORF">F8M41_019034</name>
</gene>
<organism evidence="1 2">
    <name type="scientific">Gigaspora margarita</name>
    <dbReference type="NCBI Taxonomy" id="4874"/>
    <lineage>
        <taxon>Eukaryota</taxon>
        <taxon>Fungi</taxon>
        <taxon>Fungi incertae sedis</taxon>
        <taxon>Mucoromycota</taxon>
        <taxon>Glomeromycotina</taxon>
        <taxon>Glomeromycetes</taxon>
        <taxon>Diversisporales</taxon>
        <taxon>Gigasporaceae</taxon>
        <taxon>Gigaspora</taxon>
    </lineage>
</organism>
<reference evidence="1 2" key="1">
    <citation type="journal article" date="2019" name="Environ. Microbiol.">
        <title>At the nexus of three kingdoms: the genome of the mycorrhizal fungus Gigaspora margarita provides insights into plant, endobacterial and fungal interactions.</title>
        <authorList>
            <person name="Venice F."/>
            <person name="Ghignone S."/>
            <person name="Salvioli di Fossalunga A."/>
            <person name="Amselem J."/>
            <person name="Novero M."/>
            <person name="Xianan X."/>
            <person name="Sedzielewska Toro K."/>
            <person name="Morin E."/>
            <person name="Lipzen A."/>
            <person name="Grigoriev I.V."/>
            <person name="Henrissat B."/>
            <person name="Martin F.M."/>
            <person name="Bonfante P."/>
        </authorList>
    </citation>
    <scope>NUCLEOTIDE SEQUENCE [LARGE SCALE GENOMIC DNA]</scope>
    <source>
        <strain evidence="1 2">BEG34</strain>
    </source>
</reference>